<proteinExistence type="predicted"/>
<dbReference type="AlphaFoldDB" id="A0A5R9EFL0"/>
<name>A0A5R9EFL0_9LACT</name>
<comment type="caution">
    <text evidence="1">The sequence shown here is derived from an EMBL/GenBank/DDBJ whole genome shotgun (WGS) entry which is preliminary data.</text>
</comment>
<sequence length="210" mass="23971">MKFSRSTVVTLAVIFLINFFTISLVEAHDGFGDFPYEGTYLTDENQAIRGFTFDTESQSITILTQQSSQNEDIRRLLEIRNSGNHTALIDPFISAEEVNDMREKWGLDDIDYSKILLEAADKVEPWMTRKDALRLAFQEIPGVHSLSDIDSDFNSDILISKPEILQSQDLWIVGIMGDPRILRFEMNESTDSITDEYGIVYTLEEGNQNE</sequence>
<organism evidence="1 2">
    <name type="scientific">Ruoffia tabacinasalis</name>
    <dbReference type="NCBI Taxonomy" id="87458"/>
    <lineage>
        <taxon>Bacteria</taxon>
        <taxon>Bacillati</taxon>
        <taxon>Bacillota</taxon>
        <taxon>Bacilli</taxon>
        <taxon>Lactobacillales</taxon>
        <taxon>Aerococcaceae</taxon>
        <taxon>Ruoffia</taxon>
    </lineage>
</organism>
<dbReference type="EMBL" id="VBSP01000004">
    <property type="protein sequence ID" value="TLQ49114.1"/>
    <property type="molecule type" value="Genomic_DNA"/>
</dbReference>
<evidence type="ECO:0000313" key="1">
    <source>
        <dbReference type="EMBL" id="TLQ49114.1"/>
    </source>
</evidence>
<accession>A0A5R9EFL0</accession>
<protein>
    <submittedName>
        <fullName evidence="1">Uncharacterized protein</fullName>
    </submittedName>
</protein>
<dbReference type="RefSeq" id="WP_138403824.1">
    <property type="nucleotide sequence ID" value="NZ_VBSP01000004.1"/>
</dbReference>
<gene>
    <name evidence="1" type="ORF">FEZ33_02530</name>
</gene>
<evidence type="ECO:0000313" key="2">
    <source>
        <dbReference type="Proteomes" id="UP000306420"/>
    </source>
</evidence>
<dbReference type="Proteomes" id="UP000306420">
    <property type="component" value="Unassembled WGS sequence"/>
</dbReference>
<reference evidence="1 2" key="1">
    <citation type="submission" date="2019-05" db="EMBL/GenBank/DDBJ databases">
        <title>The metagenome of a microbial culture collection derived from dairy environment covers the genomic content of the human microbiome.</title>
        <authorList>
            <person name="Roder T."/>
            <person name="Wuthrich D."/>
            <person name="Sattari Z."/>
            <person name="Von Ah U."/>
            <person name="Bar C."/>
            <person name="Ronchi F."/>
            <person name="Macpherson A.J."/>
            <person name="Ganal-Vonarburg S.C."/>
            <person name="Bruggmann R."/>
            <person name="Vergeres G."/>
        </authorList>
    </citation>
    <scope>NUCLEOTIDE SEQUENCE [LARGE SCALE GENOMIC DNA]</scope>
    <source>
        <strain evidence="1 2">FAM 24227</strain>
    </source>
</reference>